<name>S7NS29_MYOBR</name>
<dbReference type="GO" id="GO:0033314">
    <property type="term" value="P:mitotic DNA replication checkpoint signaling"/>
    <property type="evidence" value="ECO:0007669"/>
    <property type="project" value="InterPro"/>
</dbReference>
<dbReference type="GO" id="GO:0030174">
    <property type="term" value="P:regulation of DNA-templated DNA replication initiation"/>
    <property type="evidence" value="ECO:0007669"/>
    <property type="project" value="TreeGrafter"/>
</dbReference>
<dbReference type="InterPro" id="IPR026153">
    <property type="entry name" value="Treslin"/>
</dbReference>
<feature type="compositionally biased region" description="Basic residues" evidence="1">
    <location>
        <begin position="364"/>
        <end position="376"/>
    </location>
</feature>
<reference evidence="4 5" key="1">
    <citation type="journal article" date="2013" name="Nat. Commun.">
        <title>Genome analysis reveals insights into physiology and longevity of the Brandt's bat Myotis brandtii.</title>
        <authorList>
            <person name="Seim I."/>
            <person name="Fang X."/>
            <person name="Xiong Z."/>
            <person name="Lobanov A.V."/>
            <person name="Huang Z."/>
            <person name="Ma S."/>
            <person name="Feng Y."/>
            <person name="Turanov A.A."/>
            <person name="Zhu Y."/>
            <person name="Lenz T.L."/>
            <person name="Gerashchenko M.V."/>
            <person name="Fan D."/>
            <person name="Hee Yim S."/>
            <person name="Yao X."/>
            <person name="Jordan D."/>
            <person name="Xiong Y."/>
            <person name="Ma Y."/>
            <person name="Lyapunov A.N."/>
            <person name="Chen G."/>
            <person name="Kulakova O.I."/>
            <person name="Sun Y."/>
            <person name="Lee S.G."/>
            <person name="Bronson R.T."/>
            <person name="Moskalev A.A."/>
            <person name="Sunyaev S.R."/>
            <person name="Zhang G."/>
            <person name="Krogh A."/>
            <person name="Wang J."/>
            <person name="Gladyshev V.N."/>
        </authorList>
    </citation>
    <scope>NUCLEOTIDE SEQUENCE [LARGE SCALE GENOMIC DNA]</scope>
</reference>
<feature type="region of interest" description="Disordered" evidence="1">
    <location>
        <begin position="741"/>
        <end position="766"/>
    </location>
</feature>
<feature type="region of interest" description="Disordered" evidence="1">
    <location>
        <begin position="787"/>
        <end position="882"/>
    </location>
</feature>
<dbReference type="InterPro" id="IPR032746">
    <property type="entry name" value="Treslin_M"/>
</dbReference>
<sequence length="1355" mass="151152">MEKLLPRRVQEVMVTRKVTLYWVDTTERSKLWESPDHLGYWTVCELLQHLGGTVLPLETLSPDGTKAGETLFSREPHPSSWVSALPTDSILNCVLYNSPEYEASFPRTEGTLFLPVEGKETQEAWTVILEPLAVHQRHFQKPVRIFLKGTATQWSLPTSGTLGTDSWMLQSPEENKSAHRTLFQQLVHRLTAEELHLVASVDPGDGWPPVTGVISPLSTNTTVLTVFRTEEATFQRRFLQTAVAENPLDTASLCSDVMGVVLSPTPCLLEDPTTSAPPCPEWAQQELGRTAPWRAAVAESWFPCSNLSGASSNLMESFWLLQAASPTKEESSKTESELTRRLAELYLRRSREEPAVANQEDSRKKRGVPRTPVRQKMKTMCRSLKMLNVARLNVKAQKLHPDGSPEAAGDRGTQQTAGGRTAGRLEHRGRTRRSTKPKDFKTEEELQSYIHENYQKTMATGETVLYSCAQNMISTIKAFLKSKGTKDLEMNCLHQVKNNLLRTSKSLRQDIGKNRDKEDKIRECQLQVFLRLEMCVQCPSIRDSIDDVEQLVEEVADLLRMVCLTEDSAYLATFLEEILGMYIDSIPKTLGQLYDSLGIVVPQKLAGVLPTDFFSDDSVTQEGKSPLSSVPLMASGGRSAPGGTDSDQLEELRTRSAKKRRKNALIRHKSIAEASQNRRQIEIPKVSQKPARNVSCFPETGNGARDLVLLRPSSFSGLCPFFSEQSFQEVTKVRRNLFTQEISPSKRPAKRGLPRSHSVSAVEGLRHQLDSVGRTRGHPRLLTRTVAETPEHKQVSGRLLHRQIKGRSSDPGPEIDVVEESPEKEVSLRRSPRIKQLALGRRKSGPFYSASQPQPRSVQRVHSSQQSWSGQRGSPPLPRIRSPKTLLFGAVSEVVRPSEEGAARRTGPSGDTVASEMPTAYQLSKRPRCLAVSQDYVFIAGAKGFSIYNLHDAKQIYVYEKFKAEVMSIWTTDLGNETLMAPVDEMGAGDTWLDVYKLPKESWVKEVEHPQLAVNPKKKPKQLQAMEGCYGLGSGQNHIIKDSQWEQHTAVFNATYRKYLDGEWEEEPLSLVSVSFPLDPEGVWPCAAPIALSQLSDCGSYLVLACEDGVLTLWDLAEGLPLGVIALPEVCSCQSIHFLKHFLVHEGRNVYPEGPAKSQATCVVLCTDSSLHLVTASGARGPTVSVLVERPVKHPEEALCAMAPVPALPGMVLTFCRNGSVLLLDVARPHVVCAFAPPGPYHLAVPWKPVFAVSSKHPFFLLRGDHPDGDSDTPSSVFYFNFNSCSLLENTSNSCFIPQADLDAAGFPQELSLERRCEGFFQKRFQKLENKVKEKEHWTRLRRYSLFLQRESIRK</sequence>
<dbReference type="GO" id="GO:0006260">
    <property type="term" value="P:DNA replication"/>
    <property type="evidence" value="ECO:0007669"/>
    <property type="project" value="InterPro"/>
</dbReference>
<feature type="region of interest" description="Disordered" evidence="1">
    <location>
        <begin position="399"/>
        <end position="443"/>
    </location>
</feature>
<dbReference type="PANTHER" id="PTHR21556">
    <property type="entry name" value="TRESLIN"/>
    <property type="match status" value="1"/>
</dbReference>
<dbReference type="InterPro" id="IPR015943">
    <property type="entry name" value="WD40/YVTN_repeat-like_dom_sf"/>
</dbReference>
<dbReference type="GO" id="GO:0007095">
    <property type="term" value="P:mitotic G2 DNA damage checkpoint signaling"/>
    <property type="evidence" value="ECO:0007669"/>
    <property type="project" value="TreeGrafter"/>
</dbReference>
<dbReference type="EMBL" id="KE164705">
    <property type="protein sequence ID" value="EPQ19580.1"/>
    <property type="molecule type" value="Genomic_DNA"/>
</dbReference>
<protein>
    <submittedName>
        <fullName evidence="4">Treslin</fullName>
    </submittedName>
</protein>
<feature type="domain" description="Treslin M" evidence="2">
    <location>
        <begin position="84"/>
        <end position="227"/>
    </location>
</feature>
<dbReference type="Pfam" id="PF15292">
    <property type="entry name" value="Treslin_M"/>
    <property type="match status" value="1"/>
</dbReference>
<evidence type="ECO:0000259" key="3">
    <source>
        <dbReference type="Pfam" id="PF21855"/>
    </source>
</evidence>
<dbReference type="InterPro" id="IPR049547">
    <property type="entry name" value="WDR93_beta-prop"/>
</dbReference>
<dbReference type="GO" id="GO:0010212">
    <property type="term" value="P:response to ionizing radiation"/>
    <property type="evidence" value="ECO:0007669"/>
    <property type="project" value="InterPro"/>
</dbReference>
<dbReference type="InterPro" id="IPR036322">
    <property type="entry name" value="WD40_repeat_dom_sf"/>
</dbReference>
<dbReference type="Proteomes" id="UP000052978">
    <property type="component" value="Unassembled WGS sequence"/>
</dbReference>
<dbReference type="Gene3D" id="2.130.10.10">
    <property type="entry name" value="YVTN repeat-like/Quinoprotein amine dehydrogenase"/>
    <property type="match status" value="1"/>
</dbReference>
<feature type="region of interest" description="Disordered" evidence="1">
    <location>
        <begin position="352"/>
        <end position="376"/>
    </location>
</feature>
<gene>
    <name evidence="4" type="ORF">D623_10004302</name>
</gene>
<feature type="domain" description="Treslin STD" evidence="3">
    <location>
        <begin position="444"/>
        <end position="597"/>
    </location>
</feature>
<dbReference type="GO" id="GO:0003682">
    <property type="term" value="F:chromatin binding"/>
    <property type="evidence" value="ECO:0007669"/>
    <property type="project" value="TreeGrafter"/>
</dbReference>
<dbReference type="SUPFAM" id="SSF50978">
    <property type="entry name" value="WD40 repeat-like"/>
    <property type="match status" value="1"/>
</dbReference>
<keyword evidence="5" id="KW-1185">Reference proteome</keyword>
<feature type="region of interest" description="Disordered" evidence="1">
    <location>
        <begin position="620"/>
        <end position="651"/>
    </location>
</feature>
<dbReference type="Pfam" id="PF21030">
    <property type="entry name" value="WDR93"/>
    <property type="match status" value="3"/>
</dbReference>
<feature type="compositionally biased region" description="Low complexity" evidence="1">
    <location>
        <begin position="410"/>
        <end position="419"/>
    </location>
</feature>
<dbReference type="Pfam" id="PF21855">
    <property type="entry name" value="Treslin_STD"/>
    <property type="match status" value="1"/>
</dbReference>
<evidence type="ECO:0000259" key="2">
    <source>
        <dbReference type="Pfam" id="PF15292"/>
    </source>
</evidence>
<dbReference type="GO" id="GO:0005634">
    <property type="term" value="C:nucleus"/>
    <property type="evidence" value="ECO:0007669"/>
    <property type="project" value="InterPro"/>
</dbReference>
<organism evidence="4 5">
    <name type="scientific">Myotis brandtii</name>
    <name type="common">Brandt's bat</name>
    <dbReference type="NCBI Taxonomy" id="109478"/>
    <lineage>
        <taxon>Eukaryota</taxon>
        <taxon>Metazoa</taxon>
        <taxon>Chordata</taxon>
        <taxon>Craniata</taxon>
        <taxon>Vertebrata</taxon>
        <taxon>Euteleostomi</taxon>
        <taxon>Mammalia</taxon>
        <taxon>Eutheria</taxon>
        <taxon>Laurasiatheria</taxon>
        <taxon>Chiroptera</taxon>
        <taxon>Yangochiroptera</taxon>
        <taxon>Vespertilionidae</taxon>
        <taxon>Myotis</taxon>
    </lineage>
</organism>
<proteinExistence type="predicted"/>
<dbReference type="eggNOG" id="ENOG502QW0J">
    <property type="taxonomic scope" value="Eukaryota"/>
</dbReference>
<evidence type="ECO:0000313" key="4">
    <source>
        <dbReference type="EMBL" id="EPQ19580.1"/>
    </source>
</evidence>
<feature type="compositionally biased region" description="Low complexity" evidence="1">
    <location>
        <begin position="854"/>
        <end position="874"/>
    </location>
</feature>
<accession>S7NS29</accession>
<evidence type="ECO:0000313" key="5">
    <source>
        <dbReference type="Proteomes" id="UP000052978"/>
    </source>
</evidence>
<dbReference type="PANTHER" id="PTHR21556:SF2">
    <property type="entry name" value="TRESLIN"/>
    <property type="match status" value="1"/>
</dbReference>
<evidence type="ECO:0000256" key="1">
    <source>
        <dbReference type="SAM" id="MobiDB-lite"/>
    </source>
</evidence>
<dbReference type="InterPro" id="IPR053920">
    <property type="entry name" value="Treslin_STD"/>
</dbReference>